<dbReference type="EMBL" id="MHIZ01000019">
    <property type="protein sequence ID" value="OGY60349.1"/>
    <property type="molecule type" value="Genomic_DNA"/>
</dbReference>
<sequence>MKERIFVIHRWSGRPNTDWYPWLKTELEARGYEVFVPLMPHPETPTIEDYVVCLSEAVGVPDRQTHFVGHSIGCQTIMRYLAGIQTRVGKVVFVGGWFDLKGLEDEEAAMIAKPWIETPIDFERIRQNAQNITAIFSDDDNYVDLGNKELFEQNLNARIFIKHKKGHFTKKSGVTELPIVLEQFVE</sequence>
<dbReference type="GO" id="GO:0016787">
    <property type="term" value="F:hydrolase activity"/>
    <property type="evidence" value="ECO:0007669"/>
    <property type="project" value="InterPro"/>
</dbReference>
<reference evidence="1 2" key="1">
    <citation type="journal article" date="2016" name="Nat. Commun.">
        <title>Thousands of microbial genomes shed light on interconnected biogeochemical processes in an aquifer system.</title>
        <authorList>
            <person name="Anantharaman K."/>
            <person name="Brown C.T."/>
            <person name="Hug L.A."/>
            <person name="Sharon I."/>
            <person name="Castelle C.J."/>
            <person name="Probst A.J."/>
            <person name="Thomas B.C."/>
            <person name="Singh A."/>
            <person name="Wilkins M.J."/>
            <person name="Karaoz U."/>
            <person name="Brodie E.L."/>
            <person name="Williams K.H."/>
            <person name="Hubbard S.S."/>
            <person name="Banfield J.F."/>
        </authorList>
    </citation>
    <scope>NUCLEOTIDE SEQUENCE [LARGE SCALE GENOMIC DNA]</scope>
</reference>
<accession>A0A1G1Z7E0</accession>
<dbReference type="InterPro" id="IPR010662">
    <property type="entry name" value="RBBP9/YdeN"/>
</dbReference>
<organism evidence="1 2">
    <name type="scientific">Candidatus Colwellbacteria bacterium RIFCSPLOWO2_02_FULL_44_20b</name>
    <dbReference type="NCBI Taxonomy" id="1797691"/>
    <lineage>
        <taxon>Bacteria</taxon>
        <taxon>Candidatus Colwelliibacteriota</taxon>
    </lineage>
</organism>
<proteinExistence type="predicted"/>
<dbReference type="InterPro" id="IPR029058">
    <property type="entry name" value="AB_hydrolase_fold"/>
</dbReference>
<name>A0A1G1Z7E0_9BACT</name>
<evidence type="ECO:0000313" key="1">
    <source>
        <dbReference type="EMBL" id="OGY60349.1"/>
    </source>
</evidence>
<evidence type="ECO:0008006" key="3">
    <source>
        <dbReference type="Google" id="ProtNLM"/>
    </source>
</evidence>
<protein>
    <recommendedName>
        <fullName evidence="3">Alpha/beta hydrolase</fullName>
    </recommendedName>
</protein>
<dbReference type="Pfam" id="PF06821">
    <property type="entry name" value="Ser_hydrolase"/>
    <property type="match status" value="1"/>
</dbReference>
<dbReference type="AlphaFoldDB" id="A0A1G1Z7E0"/>
<gene>
    <name evidence="1" type="ORF">A3I31_00040</name>
</gene>
<dbReference type="Gene3D" id="3.40.50.1820">
    <property type="entry name" value="alpha/beta hydrolase"/>
    <property type="match status" value="1"/>
</dbReference>
<dbReference type="SUPFAM" id="SSF53474">
    <property type="entry name" value="alpha/beta-Hydrolases"/>
    <property type="match status" value="1"/>
</dbReference>
<evidence type="ECO:0000313" key="2">
    <source>
        <dbReference type="Proteomes" id="UP000178808"/>
    </source>
</evidence>
<dbReference type="PANTHER" id="PTHR15394:SF3">
    <property type="entry name" value="SERINE HYDROLASE RBBP9"/>
    <property type="match status" value="1"/>
</dbReference>
<dbReference type="Proteomes" id="UP000178808">
    <property type="component" value="Unassembled WGS sequence"/>
</dbReference>
<comment type="caution">
    <text evidence="1">The sequence shown here is derived from an EMBL/GenBank/DDBJ whole genome shotgun (WGS) entry which is preliminary data.</text>
</comment>
<dbReference type="PANTHER" id="PTHR15394">
    <property type="entry name" value="SERINE HYDROLASE RBBP9"/>
    <property type="match status" value="1"/>
</dbReference>